<evidence type="ECO:0000313" key="3">
    <source>
        <dbReference type="Proteomes" id="UP000011713"/>
    </source>
</evidence>
<dbReference type="EnsemblProtists" id="HpaT801187">
    <property type="protein sequence ID" value="HpaP801187"/>
    <property type="gene ID" value="HpaG801187"/>
</dbReference>
<evidence type="ECO:0000256" key="1">
    <source>
        <dbReference type="SAM" id="MobiDB-lite"/>
    </source>
</evidence>
<feature type="compositionally biased region" description="Basic and acidic residues" evidence="1">
    <location>
        <begin position="56"/>
        <end position="65"/>
    </location>
</feature>
<feature type="region of interest" description="Disordered" evidence="1">
    <location>
        <begin position="45"/>
        <end position="65"/>
    </location>
</feature>
<reference evidence="3" key="1">
    <citation type="journal article" date="2010" name="Science">
        <title>Signatures of adaptation to obligate biotrophy in the Hyaloperonospora arabidopsidis genome.</title>
        <authorList>
            <person name="Baxter L."/>
            <person name="Tripathy S."/>
            <person name="Ishaque N."/>
            <person name="Boot N."/>
            <person name="Cabral A."/>
            <person name="Kemen E."/>
            <person name="Thines M."/>
            <person name="Ah-Fong A."/>
            <person name="Anderson R."/>
            <person name="Badejoko W."/>
            <person name="Bittner-Eddy P."/>
            <person name="Boore J.L."/>
            <person name="Chibucos M.C."/>
            <person name="Coates M."/>
            <person name="Dehal P."/>
            <person name="Delehaunty K."/>
            <person name="Dong S."/>
            <person name="Downton P."/>
            <person name="Dumas B."/>
            <person name="Fabro G."/>
            <person name="Fronick C."/>
            <person name="Fuerstenberg S.I."/>
            <person name="Fulton L."/>
            <person name="Gaulin E."/>
            <person name="Govers F."/>
            <person name="Hughes L."/>
            <person name="Humphray S."/>
            <person name="Jiang R.H."/>
            <person name="Judelson H."/>
            <person name="Kamoun S."/>
            <person name="Kyung K."/>
            <person name="Meijer H."/>
            <person name="Minx P."/>
            <person name="Morris P."/>
            <person name="Nelson J."/>
            <person name="Phuntumart V."/>
            <person name="Qutob D."/>
            <person name="Rehmany A."/>
            <person name="Rougon-Cardoso A."/>
            <person name="Ryden P."/>
            <person name="Torto-Alalibo T."/>
            <person name="Studholme D."/>
            <person name="Wang Y."/>
            <person name="Win J."/>
            <person name="Wood J."/>
            <person name="Clifton S.W."/>
            <person name="Rogers J."/>
            <person name="Van den Ackerveken G."/>
            <person name="Jones J.D."/>
            <person name="McDowell J.M."/>
            <person name="Beynon J."/>
            <person name="Tyler B.M."/>
        </authorList>
    </citation>
    <scope>NUCLEOTIDE SEQUENCE [LARGE SCALE GENOMIC DNA]</scope>
    <source>
        <strain evidence="3">Emoy2</strain>
    </source>
</reference>
<dbReference type="Proteomes" id="UP000011713">
    <property type="component" value="Unassembled WGS sequence"/>
</dbReference>
<protein>
    <submittedName>
        <fullName evidence="2">Uncharacterized protein</fullName>
    </submittedName>
</protein>
<dbReference type="HOGENOM" id="CLU_2854446_0_0_1"/>
<accession>M4B4I8</accession>
<reference evidence="2" key="2">
    <citation type="submission" date="2015-06" db="UniProtKB">
        <authorList>
            <consortium name="EnsemblProtists"/>
        </authorList>
    </citation>
    <scope>IDENTIFICATION</scope>
    <source>
        <strain evidence="2">Emoy2</strain>
    </source>
</reference>
<name>M4B4I8_HYAAE</name>
<organism evidence="2 3">
    <name type="scientific">Hyaloperonospora arabidopsidis (strain Emoy2)</name>
    <name type="common">Downy mildew agent</name>
    <name type="synonym">Peronospora arabidopsidis</name>
    <dbReference type="NCBI Taxonomy" id="559515"/>
    <lineage>
        <taxon>Eukaryota</taxon>
        <taxon>Sar</taxon>
        <taxon>Stramenopiles</taxon>
        <taxon>Oomycota</taxon>
        <taxon>Peronosporomycetes</taxon>
        <taxon>Peronosporales</taxon>
        <taxon>Peronosporaceae</taxon>
        <taxon>Hyaloperonospora</taxon>
    </lineage>
</organism>
<dbReference type="InParanoid" id="M4B4I8"/>
<sequence length="65" mass="7362">MNSACQGLFLRSVTVLELMEHLSEKDDISAFVIIKHRTRVVVRPCAPGEPASHRGYAREQRQPET</sequence>
<dbReference type="EMBL" id="JH598253">
    <property type="status" value="NOT_ANNOTATED_CDS"/>
    <property type="molecule type" value="Genomic_DNA"/>
</dbReference>
<dbReference type="VEuPathDB" id="FungiDB:HpaG801187"/>
<dbReference type="AlphaFoldDB" id="M4B4I8"/>
<proteinExistence type="predicted"/>
<evidence type="ECO:0000313" key="2">
    <source>
        <dbReference type="EnsemblProtists" id="HpaP801187"/>
    </source>
</evidence>
<keyword evidence="3" id="KW-1185">Reference proteome</keyword>